<evidence type="ECO:0000256" key="1">
    <source>
        <dbReference type="SAM" id="Phobius"/>
    </source>
</evidence>
<gene>
    <name evidence="2" type="ORF">KSF_095550</name>
</gene>
<keyword evidence="3" id="KW-1185">Reference proteome</keyword>
<feature type="transmembrane region" description="Helical" evidence="1">
    <location>
        <begin position="134"/>
        <end position="159"/>
    </location>
</feature>
<dbReference type="AlphaFoldDB" id="A0A8J3IZA1"/>
<reference evidence="2" key="1">
    <citation type="submission" date="2020-10" db="EMBL/GenBank/DDBJ databases">
        <title>Taxonomic study of unclassified bacteria belonging to the class Ktedonobacteria.</title>
        <authorList>
            <person name="Yabe S."/>
            <person name="Wang C.M."/>
            <person name="Zheng Y."/>
            <person name="Sakai Y."/>
            <person name="Cavaletti L."/>
            <person name="Monciardini P."/>
            <person name="Donadio S."/>
        </authorList>
    </citation>
    <scope>NUCLEOTIDE SEQUENCE</scope>
    <source>
        <strain evidence="2">ID150040</strain>
    </source>
</reference>
<dbReference type="EMBL" id="BNJK01000002">
    <property type="protein sequence ID" value="GHO99507.1"/>
    <property type="molecule type" value="Genomic_DNA"/>
</dbReference>
<evidence type="ECO:0000313" key="3">
    <source>
        <dbReference type="Proteomes" id="UP000597444"/>
    </source>
</evidence>
<protein>
    <submittedName>
        <fullName evidence="2">Uncharacterized protein</fullName>
    </submittedName>
</protein>
<organism evidence="2 3">
    <name type="scientific">Reticulibacter mediterranei</name>
    <dbReference type="NCBI Taxonomy" id="2778369"/>
    <lineage>
        <taxon>Bacteria</taxon>
        <taxon>Bacillati</taxon>
        <taxon>Chloroflexota</taxon>
        <taxon>Ktedonobacteria</taxon>
        <taxon>Ktedonobacterales</taxon>
        <taxon>Reticulibacteraceae</taxon>
        <taxon>Reticulibacter</taxon>
    </lineage>
</organism>
<proteinExistence type="predicted"/>
<sequence length="164" mass="17909">MDRQDIINAAKDTLLTAATVPTSFFVDCRERPLGEMAMVPCPCGQCDGAITPPACFKAGRHMANEQHWNSGDVQEIGMVAIEKQEGKEALIIAFCEAAKPKPVCTLHRIDIRRLPTGGIVLLDNEETTTEVPRLLLWFFTGVMTSAALPLEIVMVLVSLEEGGR</sequence>
<dbReference type="Proteomes" id="UP000597444">
    <property type="component" value="Unassembled WGS sequence"/>
</dbReference>
<keyword evidence="1" id="KW-1133">Transmembrane helix</keyword>
<keyword evidence="1" id="KW-0812">Transmembrane</keyword>
<accession>A0A8J3IZA1</accession>
<evidence type="ECO:0000313" key="2">
    <source>
        <dbReference type="EMBL" id="GHO99507.1"/>
    </source>
</evidence>
<dbReference type="RefSeq" id="WP_220210148.1">
    <property type="nucleotide sequence ID" value="NZ_BNJK01000002.1"/>
</dbReference>
<name>A0A8J3IZA1_9CHLR</name>
<comment type="caution">
    <text evidence="2">The sequence shown here is derived from an EMBL/GenBank/DDBJ whole genome shotgun (WGS) entry which is preliminary data.</text>
</comment>
<keyword evidence="1" id="KW-0472">Membrane</keyword>